<gene>
    <name evidence="1" type="ORF">U0070_021388</name>
</gene>
<name>A0AAW0HQA9_MYOGA</name>
<reference evidence="1 2" key="1">
    <citation type="journal article" date="2023" name="bioRxiv">
        <title>Conserved and derived expression patterns and positive selection on dental genes reveal complex evolutionary context of ever-growing rodent molars.</title>
        <authorList>
            <person name="Calamari Z.T."/>
            <person name="Song A."/>
            <person name="Cohen E."/>
            <person name="Akter M."/>
            <person name="Roy R.D."/>
            <person name="Hallikas O."/>
            <person name="Christensen M.M."/>
            <person name="Li P."/>
            <person name="Marangoni P."/>
            <person name="Jernvall J."/>
            <person name="Klein O.D."/>
        </authorList>
    </citation>
    <scope>NUCLEOTIDE SEQUENCE [LARGE SCALE GENOMIC DNA]</scope>
    <source>
        <strain evidence="1">V071</strain>
    </source>
</reference>
<sequence>MRETMETFEVSVLHRILSELSRVPGYPARYPLHEGSGLWCQAVNTPLLTPSSNPTFVLEGDSDFQGNACIPGYEGQYCERIGSTVKQIDIRKESLQLPPPTVQLVMGMAHRGYDTRKEIPTGEGSMGDQGGQRRLWRDSRKMAMTGRGRIRGSGRRQERAEQEQTHFVGNGLIGEAYLVYTNRLYSRSDFNNYVASIYKVLGTFLFGGRCEPVSDRPGQCPGMLVPSKASDLLLVVSSMM</sequence>
<accession>A0AAW0HQA9</accession>
<comment type="caution">
    <text evidence="1">The sequence shown here is derived from an EMBL/GenBank/DDBJ whole genome shotgun (WGS) entry which is preliminary data.</text>
</comment>
<evidence type="ECO:0000313" key="1">
    <source>
        <dbReference type="EMBL" id="KAK7804290.1"/>
    </source>
</evidence>
<keyword evidence="2" id="KW-1185">Reference proteome</keyword>
<organism evidence="1 2">
    <name type="scientific">Myodes glareolus</name>
    <name type="common">Bank vole</name>
    <name type="synonym">Clethrionomys glareolus</name>
    <dbReference type="NCBI Taxonomy" id="447135"/>
    <lineage>
        <taxon>Eukaryota</taxon>
        <taxon>Metazoa</taxon>
        <taxon>Chordata</taxon>
        <taxon>Craniata</taxon>
        <taxon>Vertebrata</taxon>
        <taxon>Euteleostomi</taxon>
        <taxon>Mammalia</taxon>
        <taxon>Eutheria</taxon>
        <taxon>Euarchontoglires</taxon>
        <taxon>Glires</taxon>
        <taxon>Rodentia</taxon>
        <taxon>Myomorpha</taxon>
        <taxon>Muroidea</taxon>
        <taxon>Cricetidae</taxon>
        <taxon>Arvicolinae</taxon>
        <taxon>Myodes</taxon>
    </lineage>
</organism>
<dbReference type="EMBL" id="JBBHLL010000385">
    <property type="protein sequence ID" value="KAK7804290.1"/>
    <property type="molecule type" value="Genomic_DNA"/>
</dbReference>
<proteinExistence type="predicted"/>
<evidence type="ECO:0000313" key="2">
    <source>
        <dbReference type="Proteomes" id="UP001488838"/>
    </source>
</evidence>
<protein>
    <submittedName>
        <fullName evidence="1">Uncharacterized protein</fullName>
    </submittedName>
</protein>
<dbReference type="AlphaFoldDB" id="A0AAW0HQA9"/>
<dbReference type="Proteomes" id="UP001488838">
    <property type="component" value="Unassembled WGS sequence"/>
</dbReference>